<evidence type="ECO:0000256" key="5">
    <source>
        <dbReference type="ARBA" id="ARBA00022833"/>
    </source>
</evidence>
<dbReference type="CDD" id="cd07742">
    <property type="entry name" value="metallo-hydrolase-like_MBL-fold"/>
    <property type="match status" value="1"/>
</dbReference>
<reference evidence="7 8" key="1">
    <citation type="submission" date="2020-08" db="EMBL/GenBank/DDBJ databases">
        <title>Sequencing the genomes of 1000 actinobacteria strains.</title>
        <authorList>
            <person name="Klenk H.-P."/>
        </authorList>
    </citation>
    <scope>NUCLEOTIDE SEQUENCE [LARGE SCALE GENOMIC DNA]</scope>
    <source>
        <strain evidence="7 8">DSM 44320</strain>
    </source>
</reference>
<keyword evidence="8" id="KW-1185">Reference proteome</keyword>
<evidence type="ECO:0000256" key="3">
    <source>
        <dbReference type="ARBA" id="ARBA00022723"/>
    </source>
</evidence>
<gene>
    <name evidence="7" type="ORF">FHR33_009956</name>
</gene>
<accession>A0A7W5YGC5</accession>
<organism evidence="7 8">
    <name type="scientific">Nonomuraea dietziae</name>
    <dbReference type="NCBI Taxonomy" id="65515"/>
    <lineage>
        <taxon>Bacteria</taxon>
        <taxon>Bacillati</taxon>
        <taxon>Actinomycetota</taxon>
        <taxon>Actinomycetes</taxon>
        <taxon>Streptosporangiales</taxon>
        <taxon>Streptosporangiaceae</taxon>
        <taxon>Nonomuraea</taxon>
    </lineage>
</organism>
<dbReference type="GeneID" id="95395896"/>
<evidence type="ECO:0000256" key="2">
    <source>
        <dbReference type="ARBA" id="ARBA00007749"/>
    </source>
</evidence>
<dbReference type="GO" id="GO:0046872">
    <property type="term" value="F:metal ion binding"/>
    <property type="evidence" value="ECO:0007669"/>
    <property type="project" value="UniProtKB-KW"/>
</dbReference>
<dbReference type="GO" id="GO:0016787">
    <property type="term" value="F:hydrolase activity"/>
    <property type="evidence" value="ECO:0007669"/>
    <property type="project" value="UniProtKB-KW"/>
</dbReference>
<evidence type="ECO:0000313" key="7">
    <source>
        <dbReference type="EMBL" id="MBB3734003.1"/>
    </source>
</evidence>
<dbReference type="RefSeq" id="WP_183662927.1">
    <property type="nucleotide sequence ID" value="NZ_JACIBV010000003.1"/>
</dbReference>
<dbReference type="Gene3D" id="3.60.15.10">
    <property type="entry name" value="Ribonuclease Z/Hydroxyacylglutathione hydrolase-like"/>
    <property type="match status" value="1"/>
</dbReference>
<sequence>MRVHHLNCGTMDAQGIQLVTHVLAVETDQSLVLVDTGFGTADLADPTGRLGPLRLLLNPACSPAETAITQIRSLGYTADDVKHIVLTHMDLDHIGGLADFPTAVVHTTAAEQRAAMIIPDEMEKQRYRPAQWAHRPIMSAYEGPGEPWRGFTGAYQVNGLDDRFALIPMPGHTRGHAAVAIDVGDGRLLLHAGDAMFDGSSANLTDHTGRPLEPRPELRQFEQMAAIEPGAIAANHHRLTQLNTDPNVEIVCSHDPRVFTAITALRSGLSAETGHPLTGP</sequence>
<comment type="cofactor">
    <cofactor evidence="1">
        <name>Zn(2+)</name>
        <dbReference type="ChEBI" id="CHEBI:29105"/>
    </cofactor>
</comment>
<dbReference type="EMBL" id="JACIBV010000003">
    <property type="protein sequence ID" value="MBB3734003.1"/>
    <property type="molecule type" value="Genomic_DNA"/>
</dbReference>
<feature type="domain" description="Metallo-beta-lactamase" evidence="6">
    <location>
        <begin position="19"/>
        <end position="236"/>
    </location>
</feature>
<evidence type="ECO:0000313" key="8">
    <source>
        <dbReference type="Proteomes" id="UP000579945"/>
    </source>
</evidence>
<dbReference type="Pfam" id="PF00753">
    <property type="entry name" value="Lactamase_B"/>
    <property type="match status" value="1"/>
</dbReference>
<dbReference type="InterPro" id="IPR036866">
    <property type="entry name" value="RibonucZ/Hydroxyglut_hydro"/>
</dbReference>
<evidence type="ECO:0000256" key="1">
    <source>
        <dbReference type="ARBA" id="ARBA00001947"/>
    </source>
</evidence>
<dbReference type="SMART" id="SM00849">
    <property type="entry name" value="Lactamase_B"/>
    <property type="match status" value="1"/>
</dbReference>
<dbReference type="InterPro" id="IPR051013">
    <property type="entry name" value="MBL_superfamily_lactonases"/>
</dbReference>
<dbReference type="AlphaFoldDB" id="A0A7W5YGC5"/>
<protein>
    <submittedName>
        <fullName evidence="7">Glyoxylase-like metal-dependent hydrolase (Beta-lactamase superfamily II)</fullName>
    </submittedName>
</protein>
<comment type="similarity">
    <text evidence="2">Belongs to the metallo-beta-lactamase superfamily.</text>
</comment>
<evidence type="ECO:0000256" key="4">
    <source>
        <dbReference type="ARBA" id="ARBA00022801"/>
    </source>
</evidence>
<keyword evidence="4 7" id="KW-0378">Hydrolase</keyword>
<keyword evidence="3" id="KW-0479">Metal-binding</keyword>
<comment type="caution">
    <text evidence="7">The sequence shown here is derived from an EMBL/GenBank/DDBJ whole genome shotgun (WGS) entry which is preliminary data.</text>
</comment>
<keyword evidence="5" id="KW-0862">Zinc</keyword>
<dbReference type="Proteomes" id="UP000579945">
    <property type="component" value="Unassembled WGS sequence"/>
</dbReference>
<evidence type="ECO:0000259" key="6">
    <source>
        <dbReference type="SMART" id="SM00849"/>
    </source>
</evidence>
<proteinExistence type="inferred from homology"/>
<dbReference type="PANTHER" id="PTHR42978">
    <property type="entry name" value="QUORUM-QUENCHING LACTONASE YTNP-RELATED-RELATED"/>
    <property type="match status" value="1"/>
</dbReference>
<dbReference type="PANTHER" id="PTHR42978:SF7">
    <property type="entry name" value="METALLO-HYDROLASE RV2300C-RELATED"/>
    <property type="match status" value="1"/>
</dbReference>
<dbReference type="InterPro" id="IPR001279">
    <property type="entry name" value="Metallo-B-lactamas"/>
</dbReference>
<name>A0A7W5YGC5_9ACTN</name>
<dbReference type="SUPFAM" id="SSF56281">
    <property type="entry name" value="Metallo-hydrolase/oxidoreductase"/>
    <property type="match status" value="1"/>
</dbReference>